<reference evidence="2 3" key="1">
    <citation type="submission" date="2016-10" db="EMBL/GenBank/DDBJ databases">
        <title>Marinobacter salinus sp. nov., a moderately halophilic bacterium isolated from a tidal flat environment.</title>
        <authorList>
            <person name="Park S.-J."/>
        </authorList>
    </citation>
    <scope>NUCLEOTIDE SEQUENCE [LARGE SCALE GENOMIC DNA]</scope>
    <source>
        <strain evidence="2 3">Hb8</strain>
    </source>
</reference>
<keyword evidence="1" id="KW-1133">Transmembrane helix</keyword>
<accession>A0A1D9GGJ2</accession>
<protein>
    <recommendedName>
        <fullName evidence="4">DUF445 domain-containing protein</fullName>
    </recommendedName>
</protein>
<dbReference type="AlphaFoldDB" id="A0A1D9GGJ2"/>
<gene>
    <name evidence="2" type="ORF">BKP64_00215</name>
</gene>
<dbReference type="OrthoDB" id="3631561at2"/>
<keyword evidence="3" id="KW-1185">Reference proteome</keyword>
<evidence type="ECO:0000313" key="2">
    <source>
        <dbReference type="EMBL" id="AOY86723.1"/>
    </source>
</evidence>
<dbReference type="PANTHER" id="PTHR35791:SF1">
    <property type="entry name" value="UPF0754 MEMBRANE PROTEIN YHEB"/>
    <property type="match status" value="1"/>
</dbReference>
<feature type="transmembrane region" description="Helical" evidence="1">
    <location>
        <begin position="214"/>
        <end position="234"/>
    </location>
</feature>
<feature type="transmembrane region" description="Helical" evidence="1">
    <location>
        <begin position="190"/>
        <end position="208"/>
    </location>
</feature>
<sequence length="409" mass="46215">MTSLFTTPEFWQYLSIPVIAALIGWITNWLAIKMTFYPLEFVGKPPLLGWQGIIPSKARKMAAISVDATISKIGTVREIFQQIDPKVLATHIVHSVDPRIEEYVDEMMLREHPTFWENLPASARNMVYDRVRKSTPQLVDNLVEDVSANIEDLLDIKGMVIERLASDKQLLNRIFLECGEVEFRFIVNSGMYFGFLFGLVQMAVWYFYQSWWVLPFFGLLVGWATNWIALNVIFRPLHAKKVGPFSIQGLFLKRQPAVAESFCHIVTHEILTVGNIINAILDGPKGDRARNMVKKHIKPLVDETAGMGKALTQMAFGPTGFATLKHQVGEKAIEISQTSFNNPVFEQDRARAVESIMVERMIALSSEEFQDLLRPCFQEDEIKLILVGAFLGFAAGVGQLVFVFGQSII</sequence>
<dbReference type="RefSeq" id="WP_070964372.1">
    <property type="nucleotide sequence ID" value="NZ_CP017715.1"/>
</dbReference>
<dbReference type="KEGG" id="msq:BKP64_00215"/>
<dbReference type="STRING" id="1874317.BKP64_00215"/>
<dbReference type="EMBL" id="CP017715">
    <property type="protein sequence ID" value="AOY86723.1"/>
    <property type="molecule type" value="Genomic_DNA"/>
</dbReference>
<feature type="transmembrane region" description="Helical" evidence="1">
    <location>
        <begin position="12"/>
        <end position="31"/>
    </location>
</feature>
<organism evidence="2 3">
    <name type="scientific">Marinobacter salinus</name>
    <dbReference type="NCBI Taxonomy" id="1874317"/>
    <lineage>
        <taxon>Bacteria</taxon>
        <taxon>Pseudomonadati</taxon>
        <taxon>Pseudomonadota</taxon>
        <taxon>Gammaproteobacteria</taxon>
        <taxon>Pseudomonadales</taxon>
        <taxon>Marinobacteraceae</taxon>
        <taxon>Marinobacter</taxon>
    </lineage>
</organism>
<proteinExistence type="predicted"/>
<keyword evidence="1" id="KW-0812">Transmembrane</keyword>
<name>A0A1D9GGJ2_9GAMM</name>
<dbReference type="Proteomes" id="UP000177445">
    <property type="component" value="Chromosome"/>
</dbReference>
<dbReference type="PANTHER" id="PTHR35791">
    <property type="entry name" value="UPF0754 MEMBRANE PROTEIN YHEB"/>
    <property type="match status" value="1"/>
</dbReference>
<evidence type="ECO:0000256" key="1">
    <source>
        <dbReference type="SAM" id="Phobius"/>
    </source>
</evidence>
<evidence type="ECO:0000313" key="3">
    <source>
        <dbReference type="Proteomes" id="UP000177445"/>
    </source>
</evidence>
<keyword evidence="1" id="KW-0472">Membrane</keyword>
<evidence type="ECO:0008006" key="4">
    <source>
        <dbReference type="Google" id="ProtNLM"/>
    </source>
</evidence>
<feature type="transmembrane region" description="Helical" evidence="1">
    <location>
        <begin position="384"/>
        <end position="404"/>
    </location>
</feature>